<dbReference type="Gene3D" id="2.160.10.10">
    <property type="entry name" value="Hexapeptide repeat proteins"/>
    <property type="match status" value="1"/>
</dbReference>
<dbReference type="OrthoDB" id="9803871at2"/>
<evidence type="ECO:0000313" key="3">
    <source>
        <dbReference type="Proteomes" id="UP000198928"/>
    </source>
</evidence>
<dbReference type="EMBL" id="FOSG01000029">
    <property type="protein sequence ID" value="SFL85137.1"/>
    <property type="molecule type" value="Genomic_DNA"/>
</dbReference>
<dbReference type="InterPro" id="IPR029044">
    <property type="entry name" value="Nucleotide-diphossugar_trans"/>
</dbReference>
<dbReference type="Pfam" id="PF00483">
    <property type="entry name" value="NTP_transferase"/>
    <property type="match status" value="1"/>
</dbReference>
<dbReference type="NCBIfam" id="TIGR01208">
    <property type="entry name" value="rmlA_long"/>
    <property type="match status" value="1"/>
</dbReference>
<evidence type="ECO:0000313" key="2">
    <source>
        <dbReference type="EMBL" id="SFL85137.1"/>
    </source>
</evidence>
<feature type="domain" description="Nucleotidyl transferase" evidence="1">
    <location>
        <begin position="2"/>
        <end position="235"/>
    </location>
</feature>
<reference evidence="3" key="1">
    <citation type="submission" date="2016-10" db="EMBL/GenBank/DDBJ databases">
        <authorList>
            <person name="Varghese N."/>
            <person name="Submissions S."/>
        </authorList>
    </citation>
    <scope>NUCLEOTIDE SEQUENCE [LARGE SCALE GENOMIC DNA]</scope>
    <source>
        <strain evidence="3">PL19</strain>
    </source>
</reference>
<dbReference type="AlphaFoldDB" id="A0A1I4L3B6"/>
<dbReference type="Proteomes" id="UP000198928">
    <property type="component" value="Unassembled WGS sequence"/>
</dbReference>
<organism evidence="2 3">
    <name type="scientific">Streptomyces pini</name>
    <dbReference type="NCBI Taxonomy" id="1520580"/>
    <lineage>
        <taxon>Bacteria</taxon>
        <taxon>Bacillati</taxon>
        <taxon>Actinomycetota</taxon>
        <taxon>Actinomycetes</taxon>
        <taxon>Kitasatosporales</taxon>
        <taxon>Streptomycetaceae</taxon>
        <taxon>Streptomyces</taxon>
    </lineage>
</organism>
<dbReference type="GO" id="GO:0016740">
    <property type="term" value="F:transferase activity"/>
    <property type="evidence" value="ECO:0007669"/>
    <property type="project" value="UniProtKB-KW"/>
</dbReference>
<protein>
    <submittedName>
        <fullName evidence="2">Glucose-1-phosphate thymidylyltransferase</fullName>
    </submittedName>
</protein>
<dbReference type="CDD" id="cd04189">
    <property type="entry name" value="G1P_TT_long"/>
    <property type="match status" value="1"/>
</dbReference>
<dbReference type="PANTHER" id="PTHR42883:SF2">
    <property type="entry name" value="THYMIDYLYLTRANSFERASE"/>
    <property type="match status" value="1"/>
</dbReference>
<dbReference type="InterPro" id="IPR005908">
    <property type="entry name" value="G1P_thy_trans_l"/>
</dbReference>
<name>A0A1I4L3B6_9ACTN</name>
<dbReference type="SUPFAM" id="SSF53448">
    <property type="entry name" value="Nucleotide-diphospho-sugar transferases"/>
    <property type="match status" value="1"/>
</dbReference>
<dbReference type="Gene3D" id="3.90.550.10">
    <property type="entry name" value="Spore Coat Polysaccharide Biosynthesis Protein SpsA, Chain A"/>
    <property type="match status" value="1"/>
</dbReference>
<keyword evidence="2" id="KW-0808">Transferase</keyword>
<accession>A0A1I4L3B6</accession>
<dbReference type="InterPro" id="IPR005835">
    <property type="entry name" value="NTP_transferase_dom"/>
</dbReference>
<evidence type="ECO:0000259" key="1">
    <source>
        <dbReference type="Pfam" id="PF00483"/>
    </source>
</evidence>
<gene>
    <name evidence="2" type="ORF">SAMN05192584_12935</name>
</gene>
<proteinExistence type="predicted"/>
<dbReference type="RefSeq" id="WP_093852311.1">
    <property type="nucleotide sequence ID" value="NZ_FOSG01000029.1"/>
</dbReference>
<keyword evidence="3" id="KW-1185">Reference proteome</keyword>
<sequence>MKALVLSGGSGTRLRPFSYSMPKQLIPIANKPVLAHVLDNIRALGVTEVGVVVGDRAAQISEVIGDGSSMGVRVTYIPQERPLGLAHCVALARPFLGDEDFVMYLGDNMLPEGIVPIAEEFTARRPDAQVVVHKVADPRAFGVAELDADGRVERLVEKPSRPRSDLALIGVYFFTPAIHRAVAAIEPSARGELEITDAIQLLVAEGRDVRGSVYGGYWKDTGRVEDVLECNRRLLETLRPYAAGEVDAHSEVTGPVVIEAGARIVRSRITGPAIVGAGSVVEGSDLGPGTSIGRDCVLRNTRLTDSIVLDGASIADLPGLHGSLIGRNASVGASARHRLVIGDHTRIEVAA</sequence>
<dbReference type="PANTHER" id="PTHR42883">
    <property type="entry name" value="GLUCOSE-1-PHOSPHATE THYMIDYLTRANSFERASE"/>
    <property type="match status" value="1"/>
</dbReference>